<evidence type="ECO:0000313" key="2">
    <source>
        <dbReference type="Proteomes" id="UP000468531"/>
    </source>
</evidence>
<reference evidence="1 2" key="1">
    <citation type="journal article" date="2020" name="Arch. Microbiol.">
        <title>Bradyrhizobium uaiense sp. nov., a new highly efficient cowpea symbiont.</title>
        <authorList>
            <person name="Cabral Michel D."/>
            <person name="Azarias Guimaraes A."/>
            <person name="Martins da Costa E."/>
            <person name="Soares de Carvalho T."/>
            <person name="Balsanelli E."/>
            <person name="Willems A."/>
            <person name="Maltempi de Souza E."/>
            <person name="de Souza Moreira F.M."/>
        </authorList>
    </citation>
    <scope>NUCLEOTIDE SEQUENCE [LARGE SCALE GENOMIC DNA]</scope>
    <source>
        <strain evidence="1 2">UFLA 03-164</strain>
    </source>
</reference>
<accession>A0A6P1C0M8</accession>
<name>A0A6P1C0M8_9BRAD</name>
<evidence type="ECO:0000313" key="1">
    <source>
        <dbReference type="EMBL" id="NEV03231.1"/>
    </source>
</evidence>
<dbReference type="EMBL" id="VKHP01001027">
    <property type="protein sequence ID" value="NEV03231.1"/>
    <property type="molecule type" value="Genomic_DNA"/>
</dbReference>
<proteinExistence type="predicted"/>
<dbReference type="AlphaFoldDB" id="A0A6P1C0M8"/>
<sequence length="67" mass="7359">ERVRFSESVPLSAGFERIADIIRDAGRPLTAFGACELRSPAPCSRRRGNSARLADRVSDRRCCAPPD</sequence>
<organism evidence="1 2">
    <name type="scientific">Bradyrhizobium uaiense</name>
    <dbReference type="NCBI Taxonomy" id="2594946"/>
    <lineage>
        <taxon>Bacteria</taxon>
        <taxon>Pseudomonadati</taxon>
        <taxon>Pseudomonadota</taxon>
        <taxon>Alphaproteobacteria</taxon>
        <taxon>Hyphomicrobiales</taxon>
        <taxon>Nitrobacteraceae</taxon>
        <taxon>Bradyrhizobium</taxon>
    </lineage>
</organism>
<protein>
    <submittedName>
        <fullName evidence="1">Uncharacterized protein</fullName>
    </submittedName>
</protein>
<keyword evidence="2" id="KW-1185">Reference proteome</keyword>
<gene>
    <name evidence="1" type="ORF">FNJ47_49060</name>
</gene>
<feature type="non-terminal residue" evidence="1">
    <location>
        <position position="1"/>
    </location>
</feature>
<comment type="caution">
    <text evidence="1">The sequence shown here is derived from an EMBL/GenBank/DDBJ whole genome shotgun (WGS) entry which is preliminary data.</text>
</comment>
<dbReference type="Proteomes" id="UP000468531">
    <property type="component" value="Unassembled WGS sequence"/>
</dbReference>